<dbReference type="Gene3D" id="3.30.2130.10">
    <property type="entry name" value="VC0802-like"/>
    <property type="match status" value="1"/>
</dbReference>
<feature type="domain" description="DUF2241" evidence="1">
    <location>
        <begin position="4"/>
        <end position="69"/>
    </location>
</feature>
<dbReference type="EMBL" id="JAJAQC010000024">
    <property type="protein sequence ID" value="MDA0565563.1"/>
    <property type="molecule type" value="Genomic_DNA"/>
</dbReference>
<reference evidence="2" key="1">
    <citation type="submission" date="2021-10" db="EMBL/GenBank/DDBJ databases">
        <title>Streptomonospora sp. nov., isolated from mangrove soil.</title>
        <authorList>
            <person name="Chen X."/>
            <person name="Ge X."/>
            <person name="Liu W."/>
        </authorList>
    </citation>
    <scope>NUCLEOTIDE SEQUENCE</scope>
    <source>
        <strain evidence="2">S1-112</strain>
    </source>
</reference>
<evidence type="ECO:0000313" key="2">
    <source>
        <dbReference type="EMBL" id="MDA0565563.1"/>
    </source>
</evidence>
<dbReference type="PANTHER" id="PTHR39199">
    <property type="entry name" value="BLR5128 PROTEIN"/>
    <property type="match status" value="1"/>
</dbReference>
<dbReference type="PANTHER" id="PTHR39199:SF1">
    <property type="entry name" value="BLR5128 PROTEIN"/>
    <property type="match status" value="1"/>
</dbReference>
<protein>
    <submittedName>
        <fullName evidence="2">ACT domain-containing protein</fullName>
    </submittedName>
</protein>
<comment type="caution">
    <text evidence="2">The sequence shown here is derived from an EMBL/GenBank/DDBJ whole genome shotgun (WGS) entry which is preliminary data.</text>
</comment>
<proteinExistence type="predicted"/>
<evidence type="ECO:0000313" key="3">
    <source>
        <dbReference type="Proteomes" id="UP001140076"/>
    </source>
</evidence>
<dbReference type="SUPFAM" id="SSF55021">
    <property type="entry name" value="ACT-like"/>
    <property type="match status" value="2"/>
</dbReference>
<dbReference type="InterPro" id="IPR018717">
    <property type="entry name" value="DUF2241"/>
</dbReference>
<evidence type="ECO:0000259" key="1">
    <source>
        <dbReference type="Pfam" id="PF10000"/>
    </source>
</evidence>
<dbReference type="Pfam" id="PF10000">
    <property type="entry name" value="ACT_3"/>
    <property type="match status" value="1"/>
</dbReference>
<dbReference type="Proteomes" id="UP001140076">
    <property type="component" value="Unassembled WGS sequence"/>
</dbReference>
<dbReference type="InterPro" id="IPR045865">
    <property type="entry name" value="ACT-like_dom_sf"/>
</dbReference>
<dbReference type="AlphaFoldDB" id="A0A9X3NNT2"/>
<name>A0A9X3NNT2_9ACTN</name>
<accession>A0A9X3NNT2</accession>
<keyword evidence="3" id="KW-1185">Reference proteome</keyword>
<dbReference type="RefSeq" id="WP_270072840.1">
    <property type="nucleotide sequence ID" value="NZ_JAJAQC010000024.1"/>
</dbReference>
<gene>
    <name evidence="2" type="ORF">LG943_14745</name>
</gene>
<sequence length="131" mass="13579">MSAPERDLARLLAGLDPHPHPGEYVFASCARVPEGLAAVVTVAEPEGWTVVCERAEAERTGLISSFPCAWITLRVHSALEAVGLTAAVAGALAGEGIACNVVAGFHHDHLFVPYAQGERAVALLRALAASG</sequence>
<organism evidence="2 3">
    <name type="scientific">Streptomonospora mangrovi</name>
    <dbReference type="NCBI Taxonomy" id="2883123"/>
    <lineage>
        <taxon>Bacteria</taxon>
        <taxon>Bacillati</taxon>
        <taxon>Actinomycetota</taxon>
        <taxon>Actinomycetes</taxon>
        <taxon>Streptosporangiales</taxon>
        <taxon>Nocardiopsidaceae</taxon>
        <taxon>Streptomonospora</taxon>
    </lineage>
</organism>